<dbReference type="GO" id="GO:0004674">
    <property type="term" value="F:protein serine/threonine kinase activity"/>
    <property type="evidence" value="ECO:0007669"/>
    <property type="project" value="UniProtKB-KW"/>
</dbReference>
<feature type="compositionally biased region" description="Polar residues" evidence="7">
    <location>
        <begin position="1248"/>
        <end position="1276"/>
    </location>
</feature>
<evidence type="ECO:0000256" key="8">
    <source>
        <dbReference type="SAM" id="SignalP"/>
    </source>
</evidence>
<feature type="binding site" evidence="6">
    <location>
        <position position="972"/>
    </location>
    <ligand>
        <name>ATP</name>
        <dbReference type="ChEBI" id="CHEBI:30616"/>
    </ligand>
</feature>
<feature type="compositionally biased region" description="Basic and acidic residues" evidence="7">
    <location>
        <begin position="1421"/>
        <end position="1441"/>
    </location>
</feature>
<keyword evidence="4" id="KW-0418">Kinase</keyword>
<feature type="compositionally biased region" description="Low complexity" evidence="7">
    <location>
        <begin position="274"/>
        <end position="287"/>
    </location>
</feature>
<feature type="compositionally biased region" description="Low complexity" evidence="7">
    <location>
        <begin position="155"/>
        <end position="169"/>
    </location>
</feature>
<dbReference type="Proteomes" id="UP001314263">
    <property type="component" value="Unassembled WGS sequence"/>
</dbReference>
<keyword evidence="2" id="KW-0808">Transferase</keyword>
<feature type="compositionally biased region" description="Low complexity" evidence="7">
    <location>
        <begin position="523"/>
        <end position="544"/>
    </location>
</feature>
<feature type="region of interest" description="Disordered" evidence="7">
    <location>
        <begin position="190"/>
        <end position="375"/>
    </location>
</feature>
<dbReference type="PANTHER" id="PTHR44329:SF298">
    <property type="entry name" value="MIXED LINEAGE KINASE DOMAIN-LIKE PROTEIN"/>
    <property type="match status" value="1"/>
</dbReference>
<feature type="compositionally biased region" description="Polar residues" evidence="7">
    <location>
        <begin position="142"/>
        <end position="153"/>
    </location>
</feature>
<dbReference type="InterPro" id="IPR008271">
    <property type="entry name" value="Ser/Thr_kinase_AS"/>
</dbReference>
<dbReference type="Gene3D" id="3.30.200.20">
    <property type="entry name" value="Phosphorylase Kinase, domain 1"/>
    <property type="match status" value="1"/>
</dbReference>
<evidence type="ECO:0000256" key="1">
    <source>
        <dbReference type="ARBA" id="ARBA00022527"/>
    </source>
</evidence>
<dbReference type="CDD" id="cd13999">
    <property type="entry name" value="STKc_MAP3K-like"/>
    <property type="match status" value="1"/>
</dbReference>
<keyword evidence="5 6" id="KW-0067">ATP-binding</keyword>
<keyword evidence="1" id="KW-0723">Serine/threonine-protein kinase</keyword>
<dbReference type="Gene3D" id="1.10.510.10">
    <property type="entry name" value="Transferase(Phosphotransferase) domain 1"/>
    <property type="match status" value="1"/>
</dbReference>
<feature type="region of interest" description="Disordered" evidence="7">
    <location>
        <begin position="1357"/>
        <end position="1476"/>
    </location>
</feature>
<dbReference type="InterPro" id="IPR011009">
    <property type="entry name" value="Kinase-like_dom_sf"/>
</dbReference>
<evidence type="ECO:0000256" key="5">
    <source>
        <dbReference type="ARBA" id="ARBA00022840"/>
    </source>
</evidence>
<evidence type="ECO:0000256" key="4">
    <source>
        <dbReference type="ARBA" id="ARBA00022777"/>
    </source>
</evidence>
<dbReference type="Pfam" id="PF07714">
    <property type="entry name" value="PK_Tyr_Ser-Thr"/>
    <property type="match status" value="1"/>
</dbReference>
<evidence type="ECO:0000256" key="7">
    <source>
        <dbReference type="SAM" id="MobiDB-lite"/>
    </source>
</evidence>
<feature type="compositionally biased region" description="Gly residues" evidence="7">
    <location>
        <begin position="747"/>
        <end position="766"/>
    </location>
</feature>
<feature type="compositionally biased region" description="Low complexity" evidence="7">
    <location>
        <begin position="231"/>
        <end position="265"/>
    </location>
</feature>
<dbReference type="PANTHER" id="PTHR44329">
    <property type="entry name" value="SERINE/THREONINE-PROTEIN KINASE TNNI3K-RELATED"/>
    <property type="match status" value="1"/>
</dbReference>
<feature type="region of interest" description="Disordered" evidence="7">
    <location>
        <begin position="523"/>
        <end position="551"/>
    </location>
</feature>
<feature type="region of interest" description="Disordered" evidence="7">
    <location>
        <begin position="721"/>
        <end position="926"/>
    </location>
</feature>
<feature type="compositionally biased region" description="Polar residues" evidence="7">
    <location>
        <begin position="327"/>
        <end position="337"/>
    </location>
</feature>
<feature type="signal peptide" evidence="8">
    <location>
        <begin position="1"/>
        <end position="29"/>
    </location>
</feature>
<organism evidence="10 11">
    <name type="scientific">Coccomyxa viridis</name>
    <dbReference type="NCBI Taxonomy" id="1274662"/>
    <lineage>
        <taxon>Eukaryota</taxon>
        <taxon>Viridiplantae</taxon>
        <taxon>Chlorophyta</taxon>
        <taxon>core chlorophytes</taxon>
        <taxon>Trebouxiophyceae</taxon>
        <taxon>Trebouxiophyceae incertae sedis</taxon>
        <taxon>Coccomyxaceae</taxon>
        <taxon>Coccomyxa</taxon>
    </lineage>
</organism>
<feature type="region of interest" description="Disordered" evidence="7">
    <location>
        <begin position="1248"/>
        <end position="1342"/>
    </location>
</feature>
<dbReference type="PROSITE" id="PS00108">
    <property type="entry name" value="PROTEIN_KINASE_ST"/>
    <property type="match status" value="1"/>
</dbReference>
<evidence type="ECO:0000313" key="11">
    <source>
        <dbReference type="Proteomes" id="UP001314263"/>
    </source>
</evidence>
<feature type="compositionally biased region" description="Pro residues" evidence="7">
    <location>
        <begin position="78"/>
        <end position="92"/>
    </location>
</feature>
<dbReference type="InterPro" id="IPR000719">
    <property type="entry name" value="Prot_kinase_dom"/>
</dbReference>
<evidence type="ECO:0000256" key="2">
    <source>
        <dbReference type="ARBA" id="ARBA00022679"/>
    </source>
</evidence>
<dbReference type="PROSITE" id="PS50011">
    <property type="entry name" value="PROTEIN_KINASE_DOM"/>
    <property type="match status" value="1"/>
</dbReference>
<dbReference type="PRINTS" id="PR00109">
    <property type="entry name" value="TYRKINASE"/>
</dbReference>
<protein>
    <recommendedName>
        <fullName evidence="9">Protein kinase domain-containing protein</fullName>
    </recommendedName>
</protein>
<dbReference type="EMBL" id="CAUYUE010000011">
    <property type="protein sequence ID" value="CAK0785019.1"/>
    <property type="molecule type" value="Genomic_DNA"/>
</dbReference>
<dbReference type="SUPFAM" id="SSF56112">
    <property type="entry name" value="Protein kinase-like (PK-like)"/>
    <property type="match status" value="1"/>
</dbReference>
<feature type="compositionally biased region" description="Polar residues" evidence="7">
    <location>
        <begin position="872"/>
        <end position="884"/>
    </location>
</feature>
<evidence type="ECO:0000256" key="6">
    <source>
        <dbReference type="PROSITE-ProRule" id="PRU10141"/>
    </source>
</evidence>
<feature type="compositionally biased region" description="Low complexity" evidence="7">
    <location>
        <begin position="338"/>
        <end position="358"/>
    </location>
</feature>
<accession>A0AAV1ID78</accession>
<dbReference type="InterPro" id="IPR051681">
    <property type="entry name" value="Ser/Thr_Kinases-Pseudokinases"/>
</dbReference>
<evidence type="ECO:0000313" key="10">
    <source>
        <dbReference type="EMBL" id="CAK0785019.1"/>
    </source>
</evidence>
<keyword evidence="3 6" id="KW-0547">Nucleotide-binding</keyword>
<evidence type="ECO:0000259" key="9">
    <source>
        <dbReference type="PROSITE" id="PS50011"/>
    </source>
</evidence>
<reference evidence="10 11" key="1">
    <citation type="submission" date="2023-10" db="EMBL/GenBank/DDBJ databases">
        <authorList>
            <person name="Maclean D."/>
            <person name="Macfadyen A."/>
        </authorList>
    </citation>
    <scope>NUCLEOTIDE SEQUENCE [LARGE SCALE GENOMIC DNA]</scope>
</reference>
<gene>
    <name evidence="10" type="ORF">CVIRNUC_008224</name>
</gene>
<name>A0AAV1ID78_9CHLO</name>
<dbReference type="InterPro" id="IPR017441">
    <property type="entry name" value="Protein_kinase_ATP_BS"/>
</dbReference>
<feature type="compositionally biased region" description="Basic and acidic residues" evidence="7">
    <location>
        <begin position="1369"/>
        <end position="1378"/>
    </location>
</feature>
<feature type="compositionally biased region" description="Low complexity" evidence="7">
    <location>
        <begin position="201"/>
        <end position="221"/>
    </location>
</feature>
<evidence type="ECO:0000256" key="3">
    <source>
        <dbReference type="ARBA" id="ARBA00022741"/>
    </source>
</evidence>
<sequence>MLNRNGGVRWVAACLLACLSIAPVAIVSAAAQAAAQTDPPPPSQAPSFSPAQRQGFLRADGFSPSYWPIGLWNTPGSSVPPNPSFGPSPSPSPYITQSPSTPANAGAFAPHWDGSAAPSRRLQAPDSAPPTASLSVRPAHLESQSVPTSSFVTGSPAASSSPHASSDAAQQNSYAGPPLITNIYADTAPAVAGPATPPPSRVAAAPSPAPGRPSTVTVTPGAPSPAPVSPSQPGRQQSAPSAVQAPSPSASAAAAPTSGQANATAPTSGQANVTASAQPPAPASATPGDSISPSRNPFAPGSQRVASASLGTSSPAGTIAGLGIPTLSPNATGTLDQAPSTGRPSAGSGPTSSASGPTVAEGQPPLSGATGLFPNATAAAPAPSAVRNPYNTLPDGTQLSSLSAMVVELLLTGQQLYPFTAASQYDVASSVNGLLKSYPHLLELSNIGIVAVITPDTNGSANGSNAQPDLALIGIPVASPYPMAPAPAPVPASVARAISGSNSSIGASPAAAPAAVSSALPGSALAPSPASRTPPATTPAPAAAQGTYSASLGPVSSGRRRLLAQSPSVTYDVGGAQHVAINLTISAADYYMQPIQRTLNESIRAGSFLQTVNSTGLNLEKVEIVLIQQIRTGAGAPAPAPGPTAPAPLAQKIIGLPITPAATPSSAPALAPVQQSAASAGAAGQDNKKTIIIAVVCVVGAAAVFAITAASAILWHRARRNRKVAKSSVRKHDSEEGDIDKVEGNGFQNGGWGESERGGGPGGGKQRGPAGVVAVRTDGGEQGASYSGISPDSVGAGHDLANGLASPARRHPSGVSEWGTGSDGTNLNSRDQLLSHNKGRSSMGGNASPHGQGRTQAEGRPPGLNMYDSAAETGQSAQRSSSNGALGRNGSGPGMHDFARQGTLAGDASLPSDGDTPHRNGSTPNIGRLQRIGAAQLWQVNFEQMQIQKQIGEGSFGKVYLAKWKETTVAVKILSSSTGSSDDDFPTRLPNPLLQSLEKEASMMAAMRHPNVVLYLGVCLDPPCVVTEYCARGSLNDVLKRALHNPKYAEQLDWRVRLSMALDAAKGMNYLHTSDPPVIHRDLKSPNLLVDKHWRVKVCDFNLSRVMEESAVLSSMAATNPRWLAPEILAGRGYTFSSDVYSFGIILWEFLTWRVPWHEYGPWQVVAMVTDGHQRPEIPQEGSRLSSSSFPGMPEYVRLMQSCWEQEAKRRPTFAEIIQVLRKLFGEEARRNPAAGSNEANLDRVLQASTSGGSGDMSQKAQQALLGSSGELQNGHRQGWAGSGSSGEGLQQLGGLRFTMNPDRRSGSGQHLPLGSPGAADRSDAAALSGSSQHGRSESMGSEAHLQAYVARHASGLGQESGRVGESPRGAEHVHREGSGLPPLARREGQDGSGQLSSNGDWPGDPRERLAAAHAISDTSSQHDHAFSPPDSRTHSLRDYAHPLPPVGEGHDEREHSGALDGSLQPDGDPQGSGAA</sequence>
<dbReference type="PROSITE" id="PS00107">
    <property type="entry name" value="PROTEIN_KINASE_ATP"/>
    <property type="match status" value="1"/>
</dbReference>
<feature type="region of interest" description="Disordered" evidence="7">
    <location>
        <begin position="78"/>
        <end position="174"/>
    </location>
</feature>
<keyword evidence="8" id="KW-0732">Signal</keyword>
<feature type="compositionally biased region" description="Polar residues" evidence="7">
    <location>
        <begin position="823"/>
        <end position="835"/>
    </location>
</feature>
<feature type="compositionally biased region" description="Polar residues" evidence="7">
    <location>
        <begin position="304"/>
        <end position="316"/>
    </location>
</feature>
<comment type="caution">
    <text evidence="10">The sequence shown here is derived from an EMBL/GenBank/DDBJ whole genome shotgun (WGS) entry which is preliminary data.</text>
</comment>
<proteinExistence type="predicted"/>
<dbReference type="SMART" id="SM00220">
    <property type="entry name" value="S_TKc"/>
    <property type="match status" value="1"/>
</dbReference>
<feature type="compositionally biased region" description="Basic and acidic residues" evidence="7">
    <location>
        <begin position="1449"/>
        <end position="1458"/>
    </location>
</feature>
<feature type="domain" description="Protein kinase" evidence="9">
    <location>
        <begin position="945"/>
        <end position="1225"/>
    </location>
</feature>
<feature type="compositionally biased region" description="Basic and acidic residues" evidence="7">
    <location>
        <begin position="730"/>
        <end position="743"/>
    </location>
</feature>
<dbReference type="InterPro" id="IPR001245">
    <property type="entry name" value="Ser-Thr/Tyr_kinase_cat_dom"/>
</dbReference>
<dbReference type="GO" id="GO:0005524">
    <property type="term" value="F:ATP binding"/>
    <property type="evidence" value="ECO:0007669"/>
    <property type="project" value="UniProtKB-UniRule"/>
</dbReference>
<keyword evidence="11" id="KW-1185">Reference proteome</keyword>
<feature type="compositionally biased region" description="Polar residues" evidence="7">
    <location>
        <begin position="94"/>
        <end position="103"/>
    </location>
</feature>
<feature type="chain" id="PRO_5043897835" description="Protein kinase domain-containing protein" evidence="8">
    <location>
        <begin position="30"/>
        <end position="1476"/>
    </location>
</feature>